<dbReference type="SUPFAM" id="SSF56601">
    <property type="entry name" value="beta-lactamase/transpeptidase-like"/>
    <property type="match status" value="1"/>
</dbReference>
<evidence type="ECO:0000256" key="1">
    <source>
        <dbReference type="ARBA" id="ARBA00004167"/>
    </source>
</evidence>
<dbReference type="InterPro" id="IPR036138">
    <property type="entry name" value="PBP_dimer_sf"/>
</dbReference>
<dbReference type="GO" id="GO:0005886">
    <property type="term" value="C:plasma membrane"/>
    <property type="evidence" value="ECO:0007669"/>
    <property type="project" value="UniProtKB-SubCell"/>
</dbReference>
<dbReference type="InterPro" id="IPR001460">
    <property type="entry name" value="PCN-bd_Tpept"/>
</dbReference>
<evidence type="ECO:0000313" key="19">
    <source>
        <dbReference type="Proteomes" id="UP001057753"/>
    </source>
</evidence>
<protein>
    <recommendedName>
        <fullName evidence="5">serine-type D-Ala-D-Ala carboxypeptidase</fullName>
        <ecNumber evidence="5">3.4.16.4</ecNumber>
    </recommendedName>
</protein>
<keyword evidence="8" id="KW-0133">Cell shape</keyword>
<dbReference type="InterPro" id="IPR050515">
    <property type="entry name" value="Beta-lactam/transpept"/>
</dbReference>
<sequence>MSEKKGQKPHLPVRLNILFFVVFLLFSALILRLGIVQIVQGEEYQEELERTVNISHPVEAPRGLIYDRYGNILVDNELLLTVTYTNRNTTQEEMLEVAARLNEFITMEYDGDLEGRFERDRKEYWTLLNKDEFEAFLPMSEAGDMTDEDIHKERLEQITEDHLSQLTDEEIEIFFLWREFNSGYNNLPHKVMQGIEYEEAAQIIEHIEELPGVDIIRDSTRKYVYGDTLRGVFGSVGAIPRDNIDEFLSLGYERNEEVGRSYLEAQYESVLRGNKGKIENFTDQSGNLLRNAEEKLGSRGNDLVLTLDMELQQLVQDAIENEVTSGNARFIAEKDAFVVMMDPNTGDVLSMAGYSSDLGTFTQAYEAGSSIKGATVLAGLDTGVIGPGSVIYDRPITLPGSPPISSVRNLGPVDDLTALERSSNIYMVEIAMRIIGYVPGVSGRNWGDLNPGFNTLRSYYNQFGLGIETGIDLPNEFSGMNGGNPTRAGAAGSYLFLSFGQFDTYTTMQLAQYVSTIANDGYRVAPRIVQEIRQPGSGRDELGAISQQVETKILNYLDVDSNHLNRIQQGFYRVVHGGQGTASAYFGNVGVDVAGKTGTAQVMVNGEKGNNQTFVGYAPYDDPEVAIAVVVPGTRTEHTAGVANRIAEKSLEAYFDLKENRNGPEVSDDGGDIEEIDNTPSN</sequence>
<evidence type="ECO:0000256" key="12">
    <source>
        <dbReference type="ARBA" id="ARBA00023316"/>
    </source>
</evidence>
<keyword evidence="12" id="KW-0961">Cell wall biogenesis/degradation</keyword>
<dbReference type="EC" id="3.4.16.4" evidence="5"/>
<comment type="pathway">
    <text evidence="3">Cell wall biogenesis; peptidoglycan biosynthesis.</text>
</comment>
<gene>
    <name evidence="18" type="ORF">HXA33_09205</name>
</gene>
<dbReference type="GO" id="GO:0008360">
    <property type="term" value="P:regulation of cell shape"/>
    <property type="evidence" value="ECO:0007669"/>
    <property type="project" value="UniProtKB-KW"/>
</dbReference>
<comment type="subcellular location">
    <subcellularLocation>
        <location evidence="2">Cell membrane</location>
    </subcellularLocation>
    <subcellularLocation>
        <location evidence="1">Membrane</location>
        <topology evidence="1">Single-pass membrane protein</topology>
    </subcellularLocation>
</comment>
<evidence type="ECO:0000256" key="11">
    <source>
        <dbReference type="ARBA" id="ARBA00023136"/>
    </source>
</evidence>
<dbReference type="Proteomes" id="UP001057753">
    <property type="component" value="Unassembled WGS sequence"/>
</dbReference>
<dbReference type="Gene3D" id="1.10.10.1230">
    <property type="entry name" value="Penicillin-binding protein, N-terminal non-catalytic domain, head sub-domain"/>
    <property type="match status" value="1"/>
</dbReference>
<evidence type="ECO:0000256" key="15">
    <source>
        <dbReference type="SAM" id="Phobius"/>
    </source>
</evidence>
<dbReference type="PANTHER" id="PTHR30627">
    <property type="entry name" value="PEPTIDOGLYCAN D,D-TRANSPEPTIDASE"/>
    <property type="match status" value="1"/>
</dbReference>
<feature type="domain" description="Penicillin-binding protein transpeptidase" evidence="16">
    <location>
        <begin position="337"/>
        <end position="651"/>
    </location>
</feature>
<comment type="caution">
    <text evidence="18">The sequence shown here is derived from an EMBL/GenBank/DDBJ whole genome shotgun (WGS) entry which is preliminary data.</text>
</comment>
<feature type="domain" description="Penicillin-binding protein dimerisation" evidence="17">
    <location>
        <begin position="58"/>
        <end position="291"/>
    </location>
</feature>
<dbReference type="SUPFAM" id="SSF56519">
    <property type="entry name" value="Penicillin binding protein dimerisation domain"/>
    <property type="match status" value="1"/>
</dbReference>
<feature type="compositionally biased region" description="Acidic residues" evidence="14">
    <location>
        <begin position="666"/>
        <end position="682"/>
    </location>
</feature>
<evidence type="ECO:0000313" key="18">
    <source>
        <dbReference type="EMBL" id="MCR6096734.1"/>
    </source>
</evidence>
<dbReference type="GO" id="GO:0071555">
    <property type="term" value="P:cell wall organization"/>
    <property type="evidence" value="ECO:0007669"/>
    <property type="project" value="UniProtKB-KW"/>
</dbReference>
<proteinExistence type="inferred from homology"/>
<evidence type="ECO:0000256" key="4">
    <source>
        <dbReference type="ARBA" id="ARBA00007171"/>
    </source>
</evidence>
<feature type="region of interest" description="Disordered" evidence="14">
    <location>
        <begin position="658"/>
        <end position="682"/>
    </location>
</feature>
<organism evidence="18 19">
    <name type="scientific">Salipaludibacillus agaradhaerens</name>
    <name type="common">Bacillus agaradhaerens</name>
    <dbReference type="NCBI Taxonomy" id="76935"/>
    <lineage>
        <taxon>Bacteria</taxon>
        <taxon>Bacillati</taxon>
        <taxon>Bacillota</taxon>
        <taxon>Bacilli</taxon>
        <taxon>Bacillales</taxon>
        <taxon>Bacillaceae</taxon>
    </lineage>
</organism>
<comment type="catalytic activity">
    <reaction evidence="13">
        <text>Preferential cleavage: (Ac)2-L-Lys-D-Ala-|-D-Ala. Also transpeptidation of peptidyl-alanyl moieties that are N-acyl substituents of D-alanine.</text>
        <dbReference type="EC" id="3.4.16.4"/>
    </reaction>
</comment>
<keyword evidence="19" id="KW-1185">Reference proteome</keyword>
<dbReference type="Pfam" id="PF00905">
    <property type="entry name" value="Transpeptidase"/>
    <property type="match status" value="1"/>
</dbReference>
<dbReference type="GO" id="GO:0071972">
    <property type="term" value="F:peptidoglycan L,D-transpeptidase activity"/>
    <property type="evidence" value="ECO:0007669"/>
    <property type="project" value="TreeGrafter"/>
</dbReference>
<reference evidence="18" key="1">
    <citation type="submission" date="2020-06" db="EMBL/GenBank/DDBJ databases">
        <title>Insight into the genomes of haloalkaliphilic bacilli from Kenyan soda lakes.</title>
        <authorList>
            <person name="Mwirichia R."/>
            <person name="Villamizar G.C."/>
            <person name="Poehlein A."/>
            <person name="Mugweru J."/>
            <person name="Kipnyargis A."/>
            <person name="Kiplimo D."/>
            <person name="Orwa P."/>
            <person name="Daniel R."/>
        </authorList>
    </citation>
    <scope>NUCLEOTIDE SEQUENCE</scope>
    <source>
        <strain evidence="18">B1096_S55</strain>
    </source>
</reference>
<dbReference type="InterPro" id="IPR005311">
    <property type="entry name" value="PBP_dimer"/>
</dbReference>
<dbReference type="EMBL" id="JABXYM010000001">
    <property type="protein sequence ID" value="MCR6096734.1"/>
    <property type="molecule type" value="Genomic_DNA"/>
</dbReference>
<dbReference type="Pfam" id="PF03717">
    <property type="entry name" value="PBP_dimer"/>
    <property type="match status" value="1"/>
</dbReference>
<evidence type="ECO:0000256" key="14">
    <source>
        <dbReference type="SAM" id="MobiDB-lite"/>
    </source>
</evidence>
<evidence type="ECO:0000256" key="7">
    <source>
        <dbReference type="ARBA" id="ARBA00022692"/>
    </source>
</evidence>
<evidence type="ECO:0000259" key="16">
    <source>
        <dbReference type="Pfam" id="PF00905"/>
    </source>
</evidence>
<evidence type="ECO:0000256" key="8">
    <source>
        <dbReference type="ARBA" id="ARBA00022960"/>
    </source>
</evidence>
<dbReference type="GO" id="GO:0009252">
    <property type="term" value="P:peptidoglycan biosynthetic process"/>
    <property type="evidence" value="ECO:0007669"/>
    <property type="project" value="UniProtKB-KW"/>
</dbReference>
<evidence type="ECO:0000256" key="9">
    <source>
        <dbReference type="ARBA" id="ARBA00022984"/>
    </source>
</evidence>
<keyword evidence="7 15" id="KW-0812">Transmembrane</keyword>
<dbReference type="GO" id="GO:0009002">
    <property type="term" value="F:serine-type D-Ala-D-Ala carboxypeptidase activity"/>
    <property type="evidence" value="ECO:0007669"/>
    <property type="project" value="UniProtKB-EC"/>
</dbReference>
<evidence type="ECO:0000256" key="5">
    <source>
        <dbReference type="ARBA" id="ARBA00012448"/>
    </source>
</evidence>
<dbReference type="Gene3D" id="3.90.1310.10">
    <property type="entry name" value="Penicillin-binding protein 2a (Domain 2)"/>
    <property type="match status" value="1"/>
</dbReference>
<keyword evidence="10 15" id="KW-1133">Transmembrane helix</keyword>
<dbReference type="Gene3D" id="3.40.710.10">
    <property type="entry name" value="DD-peptidase/beta-lactamase superfamily"/>
    <property type="match status" value="1"/>
</dbReference>
<keyword evidence="9" id="KW-0573">Peptidoglycan synthesis</keyword>
<evidence type="ECO:0000256" key="6">
    <source>
        <dbReference type="ARBA" id="ARBA00022475"/>
    </source>
</evidence>
<evidence type="ECO:0000256" key="2">
    <source>
        <dbReference type="ARBA" id="ARBA00004236"/>
    </source>
</evidence>
<dbReference type="PANTHER" id="PTHR30627:SF2">
    <property type="entry name" value="PEPTIDOGLYCAN D,D-TRANSPEPTIDASE MRDA"/>
    <property type="match status" value="1"/>
</dbReference>
<evidence type="ECO:0000256" key="3">
    <source>
        <dbReference type="ARBA" id="ARBA00004752"/>
    </source>
</evidence>
<evidence type="ECO:0000256" key="13">
    <source>
        <dbReference type="ARBA" id="ARBA00034000"/>
    </source>
</evidence>
<dbReference type="RefSeq" id="WP_257821260.1">
    <property type="nucleotide sequence ID" value="NZ_JABXYM010000001.1"/>
</dbReference>
<evidence type="ECO:0000256" key="10">
    <source>
        <dbReference type="ARBA" id="ARBA00022989"/>
    </source>
</evidence>
<accession>A0A9Q4B1R8</accession>
<dbReference type="InterPro" id="IPR012338">
    <property type="entry name" value="Beta-lactam/transpept-like"/>
</dbReference>
<name>A0A9Q4B1R8_SALAG</name>
<comment type="similarity">
    <text evidence="4">Belongs to the transpeptidase family.</text>
</comment>
<evidence type="ECO:0000259" key="17">
    <source>
        <dbReference type="Pfam" id="PF03717"/>
    </source>
</evidence>
<dbReference type="GO" id="GO:0008658">
    <property type="term" value="F:penicillin binding"/>
    <property type="evidence" value="ECO:0007669"/>
    <property type="project" value="InterPro"/>
</dbReference>
<keyword evidence="11 15" id="KW-0472">Membrane</keyword>
<dbReference type="AlphaFoldDB" id="A0A9Q4B1R8"/>
<feature type="transmembrane region" description="Helical" evidence="15">
    <location>
        <begin position="12"/>
        <end position="35"/>
    </location>
</feature>
<keyword evidence="6" id="KW-1003">Cell membrane</keyword>